<protein>
    <submittedName>
        <fullName evidence="2">Uncharacterized protein</fullName>
    </submittedName>
</protein>
<dbReference type="Proteomes" id="UP000310158">
    <property type="component" value="Unassembled WGS sequence"/>
</dbReference>
<gene>
    <name evidence="2" type="ORF">EW146_g9692</name>
</gene>
<organism evidence="2 3">
    <name type="scientific">Bondarzewia mesenterica</name>
    <dbReference type="NCBI Taxonomy" id="1095465"/>
    <lineage>
        <taxon>Eukaryota</taxon>
        <taxon>Fungi</taxon>
        <taxon>Dikarya</taxon>
        <taxon>Basidiomycota</taxon>
        <taxon>Agaricomycotina</taxon>
        <taxon>Agaricomycetes</taxon>
        <taxon>Russulales</taxon>
        <taxon>Bondarzewiaceae</taxon>
        <taxon>Bondarzewia</taxon>
    </lineage>
</organism>
<sequence length="567" mass="62630">MWRQRLLKATHSVTDSPPHDTVDMGEYGSDMDLPVDGRVTRFVPDFLSTQTSGMFDSSPPTDHPELDENAIEDWPSLATAPEGITVAGDIENTRSLNDAEQNMNPDVRRAIPDIINTIRRLRGMEPLSHEAQEDMATLDVGADTIAASGGAASAGDLPIHTSNHASDAVSIGSRPTDALDSGVELEEDNVYPSMQVSRSCNVSQSHSFLARDVDMNNHTSVNPPAPFTILLRAPAPEALYFVGIDLSSYNGRQNTQLMERGRLLSRTLSAVRQDMNVYGQLLLGSADIPTDVVDNYMHYSCNFHEIGLWSSQEARADSHHLEASPPSPQRTRLITQRHLPATTNVFILYCYLQDTIPLRITTHPPPSTSPRERAASLNELCVMPPPTHESWSSTTAEEWASLHQALSDDFMLETAQFRDWRSRGYGTGYMNCLIERHLMRVCTAVGIQFGSGIIQRGQLRGLRVEPTHVAAWAGIPLSTFAGLRTQWTRARDALMRLHSAVEADITLSTEQMLTLRILEAMLSDTILPPARPNYPGTAAEMEAVRIRTGRVDDLVAAIRQDIVLHVQ</sequence>
<dbReference type="EMBL" id="SGPL01000908">
    <property type="protein sequence ID" value="THH06181.1"/>
    <property type="molecule type" value="Genomic_DNA"/>
</dbReference>
<reference evidence="2 3" key="1">
    <citation type="submission" date="2019-02" db="EMBL/GenBank/DDBJ databases">
        <title>Genome sequencing of the rare red list fungi Bondarzewia mesenterica.</title>
        <authorList>
            <person name="Buettner E."/>
            <person name="Kellner H."/>
        </authorList>
    </citation>
    <scope>NUCLEOTIDE SEQUENCE [LARGE SCALE GENOMIC DNA]</scope>
    <source>
        <strain evidence="2 3">DSM 108281</strain>
    </source>
</reference>
<proteinExistence type="predicted"/>
<accession>A0A4S4L5L3</accession>
<keyword evidence="3" id="KW-1185">Reference proteome</keyword>
<comment type="caution">
    <text evidence="2">The sequence shown here is derived from an EMBL/GenBank/DDBJ whole genome shotgun (WGS) entry which is preliminary data.</text>
</comment>
<evidence type="ECO:0000313" key="2">
    <source>
        <dbReference type="EMBL" id="THH06181.1"/>
    </source>
</evidence>
<evidence type="ECO:0000256" key="1">
    <source>
        <dbReference type="SAM" id="MobiDB-lite"/>
    </source>
</evidence>
<feature type="region of interest" description="Disordered" evidence="1">
    <location>
        <begin position="1"/>
        <end position="21"/>
    </location>
</feature>
<dbReference type="AlphaFoldDB" id="A0A4S4L5L3"/>
<dbReference type="OrthoDB" id="3064788at2759"/>
<evidence type="ECO:0000313" key="3">
    <source>
        <dbReference type="Proteomes" id="UP000310158"/>
    </source>
</evidence>
<name>A0A4S4L5L3_9AGAM</name>